<dbReference type="EMBL" id="UOGE01000041">
    <property type="protein sequence ID" value="VAX19223.1"/>
    <property type="molecule type" value="Genomic_DNA"/>
</dbReference>
<feature type="non-terminal residue" evidence="3">
    <location>
        <position position="413"/>
    </location>
</feature>
<sequence length="413" mass="47443">MNINIGRPQIVAKRRSGVIRAEKSRVILRPYIPGSEERINTIVNKILALSDEETKALLDQTFLEFSDRHRHFRESLKGNYRKIEHCLPDSDNISSDRRLLLGAYFSSEYSVEAAALFNPSIVLHPNQKDMPEGAVRFIMSFRATGEGHISSIVFRSGIIDKENSIFFDPISDYIETPRLHIDRTYNKHLFNLKLNEMGACNDVTSSLFDKLGDEFTFEMLEEKIGELASEHQLNTDRLRSAEEMARWLARSNYIVNFDSNHRISERVIFPVSENESKGIEDARFVRFTDNGSSVYYATYTAYNGMKIMPQLIKTKDFETFRIITLNGKAVQNKGMALFPRKINGKYAMLSRQDGENNHIMFSDNIHFWQESTILRTPSRPWEFVQIGNCGSPIETPEGWLSLTHGVGPMRTYS</sequence>
<evidence type="ECO:0000256" key="1">
    <source>
        <dbReference type="ARBA" id="ARBA00022676"/>
    </source>
</evidence>
<keyword evidence="3" id="KW-0378">Hydrolase</keyword>
<dbReference type="GO" id="GO:0016787">
    <property type="term" value="F:hydrolase activity"/>
    <property type="evidence" value="ECO:0007669"/>
    <property type="project" value="UniProtKB-KW"/>
</dbReference>
<protein>
    <submittedName>
        <fullName evidence="3">FIG01423360: glycoside hydrolase</fullName>
    </submittedName>
</protein>
<dbReference type="Gene3D" id="2.115.10.20">
    <property type="entry name" value="Glycosyl hydrolase domain, family 43"/>
    <property type="match status" value="1"/>
</dbReference>
<name>A0A3B1C3Q2_9ZZZZ</name>
<proteinExistence type="predicted"/>
<dbReference type="Pfam" id="PF04041">
    <property type="entry name" value="Glyco_hydro_130"/>
    <property type="match status" value="1"/>
</dbReference>
<evidence type="ECO:0000313" key="3">
    <source>
        <dbReference type="EMBL" id="VAX19223.1"/>
    </source>
</evidence>
<dbReference type="InterPro" id="IPR023296">
    <property type="entry name" value="Glyco_hydro_beta-prop_sf"/>
</dbReference>
<dbReference type="AlphaFoldDB" id="A0A3B1C3Q2"/>
<evidence type="ECO:0000256" key="2">
    <source>
        <dbReference type="ARBA" id="ARBA00022679"/>
    </source>
</evidence>
<reference evidence="3" key="1">
    <citation type="submission" date="2018-06" db="EMBL/GenBank/DDBJ databases">
        <authorList>
            <person name="Zhirakovskaya E."/>
        </authorList>
    </citation>
    <scope>NUCLEOTIDE SEQUENCE</scope>
</reference>
<dbReference type="PANTHER" id="PTHR34106:SF4">
    <property type="entry name" value="BLL5143 PROTEIN"/>
    <property type="match status" value="1"/>
</dbReference>
<accession>A0A3B1C3Q2</accession>
<organism evidence="3">
    <name type="scientific">hydrothermal vent metagenome</name>
    <dbReference type="NCBI Taxonomy" id="652676"/>
    <lineage>
        <taxon>unclassified sequences</taxon>
        <taxon>metagenomes</taxon>
        <taxon>ecological metagenomes</taxon>
    </lineage>
</organism>
<dbReference type="PANTHER" id="PTHR34106">
    <property type="entry name" value="GLYCOSIDASE"/>
    <property type="match status" value="1"/>
</dbReference>
<dbReference type="GO" id="GO:0016757">
    <property type="term" value="F:glycosyltransferase activity"/>
    <property type="evidence" value="ECO:0007669"/>
    <property type="project" value="UniProtKB-KW"/>
</dbReference>
<keyword evidence="1" id="KW-0328">Glycosyltransferase</keyword>
<gene>
    <name evidence="3" type="ORF">MNBD_NITROSPINAE02-2124</name>
</gene>
<keyword evidence="2" id="KW-0808">Transferase</keyword>
<dbReference type="InterPro" id="IPR007184">
    <property type="entry name" value="Mannoside_phosphorylase"/>
</dbReference>
<dbReference type="SUPFAM" id="SSF75005">
    <property type="entry name" value="Arabinanase/levansucrase/invertase"/>
    <property type="match status" value="1"/>
</dbReference>